<organism evidence="1 2">
    <name type="scientific">Catellatospora methionotrophica</name>
    <dbReference type="NCBI Taxonomy" id="121620"/>
    <lineage>
        <taxon>Bacteria</taxon>
        <taxon>Bacillati</taxon>
        <taxon>Actinomycetota</taxon>
        <taxon>Actinomycetes</taxon>
        <taxon>Micromonosporales</taxon>
        <taxon>Micromonosporaceae</taxon>
        <taxon>Catellatospora</taxon>
    </lineage>
</organism>
<sequence length="166" mass="18777">MSHTSFLGIPVEGEITRSARVPQRPLSELRPLLTAVLDDDEVVEFGWQQYTPYFNDGDTCVFDAHSFWARTSAADDARADRRELEVGRYCNIHRTLGGHRLAESGEYPRPELPYEGADEERYRRVRALADAIDGGGFDDVLLEAFGDHATVTVRRSGITVEFYNHE</sequence>
<gene>
    <name evidence="1" type="ORF">Cme02nite_63340</name>
</gene>
<name>A0A8J3PI27_9ACTN</name>
<dbReference type="AlphaFoldDB" id="A0A8J3PI27"/>
<comment type="caution">
    <text evidence="1">The sequence shown here is derived from an EMBL/GenBank/DDBJ whole genome shotgun (WGS) entry which is preliminary data.</text>
</comment>
<accession>A0A8J3PI27</accession>
<dbReference type="RefSeq" id="WP_166389029.1">
    <property type="nucleotide sequence ID" value="NZ_BAAATT010000043.1"/>
</dbReference>
<dbReference type="Proteomes" id="UP000660339">
    <property type="component" value="Unassembled WGS sequence"/>
</dbReference>
<reference evidence="1" key="1">
    <citation type="submission" date="2021-01" db="EMBL/GenBank/DDBJ databases">
        <title>Whole genome shotgun sequence of Catellatospora methionotrophica NBRC 14553.</title>
        <authorList>
            <person name="Komaki H."/>
            <person name="Tamura T."/>
        </authorList>
    </citation>
    <scope>NUCLEOTIDE SEQUENCE</scope>
    <source>
        <strain evidence="1">NBRC 14553</strain>
    </source>
</reference>
<keyword evidence="2" id="KW-1185">Reference proteome</keyword>
<evidence type="ECO:0000313" key="1">
    <source>
        <dbReference type="EMBL" id="GIG18002.1"/>
    </source>
</evidence>
<protein>
    <submittedName>
        <fullName evidence="1">Uncharacterized protein</fullName>
    </submittedName>
</protein>
<proteinExistence type="predicted"/>
<evidence type="ECO:0000313" key="2">
    <source>
        <dbReference type="Proteomes" id="UP000660339"/>
    </source>
</evidence>
<dbReference type="EMBL" id="BONJ01000036">
    <property type="protein sequence ID" value="GIG18002.1"/>
    <property type="molecule type" value="Genomic_DNA"/>
</dbReference>